<feature type="transmembrane region" description="Helical" evidence="6">
    <location>
        <begin position="344"/>
        <end position="367"/>
    </location>
</feature>
<dbReference type="AlphaFoldDB" id="A0A6A6HFJ8"/>
<dbReference type="Proteomes" id="UP000800092">
    <property type="component" value="Unassembled WGS sequence"/>
</dbReference>
<feature type="transmembrane region" description="Helical" evidence="6">
    <location>
        <begin position="412"/>
        <end position="438"/>
    </location>
</feature>
<feature type="transmembrane region" description="Helical" evidence="6">
    <location>
        <begin position="510"/>
        <end position="530"/>
    </location>
</feature>
<comment type="subcellular location">
    <subcellularLocation>
        <location evidence="1">Membrane</location>
        <topology evidence="1">Multi-pass membrane protein</topology>
    </subcellularLocation>
</comment>
<feature type="transmembrane region" description="Helical" evidence="6">
    <location>
        <begin position="133"/>
        <end position="161"/>
    </location>
</feature>
<reference evidence="7" key="1">
    <citation type="journal article" date="2020" name="Stud. Mycol.">
        <title>101 Dothideomycetes genomes: a test case for predicting lifestyles and emergence of pathogens.</title>
        <authorList>
            <person name="Haridas S."/>
            <person name="Albert R."/>
            <person name="Binder M."/>
            <person name="Bloem J."/>
            <person name="Labutti K."/>
            <person name="Salamov A."/>
            <person name="Andreopoulos B."/>
            <person name="Baker S."/>
            <person name="Barry K."/>
            <person name="Bills G."/>
            <person name="Bluhm B."/>
            <person name="Cannon C."/>
            <person name="Castanera R."/>
            <person name="Culley D."/>
            <person name="Daum C."/>
            <person name="Ezra D."/>
            <person name="Gonzalez J."/>
            <person name="Henrissat B."/>
            <person name="Kuo A."/>
            <person name="Liang C."/>
            <person name="Lipzen A."/>
            <person name="Lutzoni F."/>
            <person name="Magnuson J."/>
            <person name="Mondo S."/>
            <person name="Nolan M."/>
            <person name="Ohm R."/>
            <person name="Pangilinan J."/>
            <person name="Park H.-J."/>
            <person name="Ramirez L."/>
            <person name="Alfaro M."/>
            <person name="Sun H."/>
            <person name="Tritt A."/>
            <person name="Yoshinaga Y."/>
            <person name="Zwiers L.-H."/>
            <person name="Turgeon B."/>
            <person name="Goodwin S."/>
            <person name="Spatafora J."/>
            <person name="Crous P."/>
            <person name="Grigoriev I."/>
        </authorList>
    </citation>
    <scope>NUCLEOTIDE SEQUENCE</scope>
    <source>
        <strain evidence="7">Tuck. ex Michener</strain>
    </source>
</reference>
<accession>A0A6A6HFJ8</accession>
<evidence type="ECO:0000256" key="3">
    <source>
        <dbReference type="ARBA" id="ARBA00022692"/>
    </source>
</evidence>
<evidence type="ECO:0000256" key="6">
    <source>
        <dbReference type="SAM" id="Phobius"/>
    </source>
</evidence>
<feature type="transmembrane region" description="Helical" evidence="6">
    <location>
        <begin position="247"/>
        <end position="266"/>
    </location>
</feature>
<name>A0A6A6HFJ8_VIRVR</name>
<dbReference type="PIRSF" id="PIRSF006060">
    <property type="entry name" value="AA_transporter"/>
    <property type="match status" value="1"/>
</dbReference>
<dbReference type="InterPro" id="IPR002293">
    <property type="entry name" value="AA/rel_permease1"/>
</dbReference>
<keyword evidence="4 6" id="KW-1133">Transmembrane helix</keyword>
<keyword evidence="3 6" id="KW-0812">Transmembrane</keyword>
<dbReference type="GO" id="GO:0022857">
    <property type="term" value="F:transmembrane transporter activity"/>
    <property type="evidence" value="ECO:0007669"/>
    <property type="project" value="InterPro"/>
</dbReference>
<dbReference type="Gene3D" id="1.20.1740.10">
    <property type="entry name" value="Amino acid/polyamine transporter I"/>
    <property type="match status" value="1"/>
</dbReference>
<evidence type="ECO:0000256" key="4">
    <source>
        <dbReference type="ARBA" id="ARBA00022989"/>
    </source>
</evidence>
<dbReference type="GO" id="GO:0016020">
    <property type="term" value="C:membrane"/>
    <property type="evidence" value="ECO:0007669"/>
    <property type="project" value="UniProtKB-SubCell"/>
</dbReference>
<dbReference type="OrthoDB" id="3257095at2759"/>
<evidence type="ECO:0000256" key="5">
    <source>
        <dbReference type="ARBA" id="ARBA00023136"/>
    </source>
</evidence>
<feature type="transmembrane region" description="Helical" evidence="6">
    <location>
        <begin position="388"/>
        <end position="406"/>
    </location>
</feature>
<dbReference type="Pfam" id="PF13520">
    <property type="entry name" value="AA_permease_2"/>
    <property type="match status" value="1"/>
</dbReference>
<proteinExistence type="predicted"/>
<feature type="transmembrane region" description="Helical" evidence="6">
    <location>
        <begin position="88"/>
        <end position="112"/>
    </location>
</feature>
<evidence type="ECO:0000313" key="7">
    <source>
        <dbReference type="EMBL" id="KAF2236894.1"/>
    </source>
</evidence>
<organism evidence="7 8">
    <name type="scientific">Viridothelium virens</name>
    <name type="common">Speckled blister lichen</name>
    <name type="synonym">Trypethelium virens</name>
    <dbReference type="NCBI Taxonomy" id="1048519"/>
    <lineage>
        <taxon>Eukaryota</taxon>
        <taxon>Fungi</taxon>
        <taxon>Dikarya</taxon>
        <taxon>Ascomycota</taxon>
        <taxon>Pezizomycotina</taxon>
        <taxon>Dothideomycetes</taxon>
        <taxon>Dothideomycetes incertae sedis</taxon>
        <taxon>Trypetheliales</taxon>
        <taxon>Trypetheliaceae</taxon>
        <taxon>Viridothelium</taxon>
    </lineage>
</organism>
<feature type="transmembrane region" description="Helical" evidence="6">
    <location>
        <begin position="181"/>
        <end position="201"/>
    </location>
</feature>
<feature type="transmembrane region" description="Helical" evidence="6">
    <location>
        <begin position="51"/>
        <end position="68"/>
    </location>
</feature>
<protein>
    <submittedName>
        <fullName evidence="7">Putative GABA permease</fullName>
    </submittedName>
</protein>
<sequence>MNQKHVTEFTSIPAKTQNGNHVEELERAHASRVSDSQTLARLGKKQVLKRNFGFLAILALSCTVLVTWEAVLELFTTGLENGGPAGLFWSYIVAWFGTLSVFITICELASMAPIASGQYYWVWMLAPPSCRKILSYLTGWMTAFAWQTTITSAGFLAGGIIKGLLILNHPDQTFHQWQATLIGYGVIVVAVFINTVVSSYLPSVESCTLAIHILGFFAILIVVAHMGPHSSAKDVFINWTNGGNWPSQGTSFMVGLTGNVFAFAGADAAVHMAEEVSNAAIVIPRTIVGGILLNGAMGFGIMVVMIFSFGDLDAITNTPTSYPFIEVIYQATNSTTATTVLSSLIVLTLFFGCVGLVATSSRMVWSFARDKALPFSNFLGRVDPQRQVPINTVLVTTVIGALILLINFGSTLALNIILSITIFGFYFTYFLSCALLLWRRCQKGVIVTKQALESEEQTSYIAREERLIWGPWRVSGMLGICNNLLACAYCVVIVFFSFWPATVKPDLADMNWSCVIVVAVLIFSAVYYSIWGRFHYRGPILETSVHTALS</sequence>
<dbReference type="PANTHER" id="PTHR45649">
    <property type="entry name" value="AMINO-ACID PERMEASE BAT1"/>
    <property type="match status" value="1"/>
</dbReference>
<gene>
    <name evidence="7" type="ORF">EV356DRAFT_481202</name>
</gene>
<feature type="transmembrane region" description="Helical" evidence="6">
    <location>
        <begin position="208"/>
        <end position="227"/>
    </location>
</feature>
<evidence type="ECO:0000256" key="1">
    <source>
        <dbReference type="ARBA" id="ARBA00004141"/>
    </source>
</evidence>
<feature type="transmembrane region" description="Helical" evidence="6">
    <location>
        <begin position="476"/>
        <end position="498"/>
    </location>
</feature>
<keyword evidence="8" id="KW-1185">Reference proteome</keyword>
<feature type="transmembrane region" description="Helical" evidence="6">
    <location>
        <begin position="287"/>
        <end position="309"/>
    </location>
</feature>
<evidence type="ECO:0000313" key="8">
    <source>
        <dbReference type="Proteomes" id="UP000800092"/>
    </source>
</evidence>
<evidence type="ECO:0000256" key="2">
    <source>
        <dbReference type="ARBA" id="ARBA00022448"/>
    </source>
</evidence>
<keyword evidence="5 6" id="KW-0472">Membrane</keyword>
<keyword evidence="2" id="KW-0813">Transport</keyword>
<dbReference type="PANTHER" id="PTHR45649:SF1">
    <property type="entry name" value="TRANSPORTER, PUTATIVE (EUROFUNG)-RELATED"/>
    <property type="match status" value="1"/>
</dbReference>
<dbReference type="EMBL" id="ML991782">
    <property type="protein sequence ID" value="KAF2236894.1"/>
    <property type="molecule type" value="Genomic_DNA"/>
</dbReference>